<keyword evidence="3" id="KW-1185">Reference proteome</keyword>
<dbReference type="STRING" id="1219080.VEZ01S_56_00280"/>
<proteinExistence type="predicted"/>
<dbReference type="OrthoDB" id="6708408at2"/>
<gene>
    <name evidence="2" type="ORF">VEZ01S_56_00280</name>
</gene>
<name>U3CUD2_9VIBR</name>
<dbReference type="eggNOG" id="COG3637">
    <property type="taxonomic scope" value="Bacteria"/>
</dbReference>
<reference evidence="2 3" key="1">
    <citation type="submission" date="2013-09" db="EMBL/GenBank/DDBJ databases">
        <title>Whole genome shotgun sequence of Vibrio ezurae NBRC 102218.</title>
        <authorList>
            <person name="Yoshida I."/>
            <person name="Hosoyama A."/>
            <person name="Numata M."/>
            <person name="Hashimoto M."/>
            <person name="Hosoyama Y."/>
            <person name="Tsuchikane K."/>
            <person name="Noguchi M."/>
            <person name="Hirakata S."/>
            <person name="Ichikawa N."/>
            <person name="Ohji S."/>
            <person name="Yamazoe A."/>
            <person name="Fujita N."/>
        </authorList>
    </citation>
    <scope>NUCLEOTIDE SEQUENCE [LARGE SCALE GENOMIC DNA]</scope>
    <source>
        <strain evidence="2 3">NBRC 102218</strain>
    </source>
</reference>
<dbReference type="Proteomes" id="UP000016562">
    <property type="component" value="Unassembled WGS sequence"/>
</dbReference>
<dbReference type="EMBL" id="BATM01000056">
    <property type="protein sequence ID" value="GAD81343.1"/>
    <property type="molecule type" value="Genomic_DNA"/>
</dbReference>
<evidence type="ECO:0000313" key="2">
    <source>
        <dbReference type="EMBL" id="GAD81343.1"/>
    </source>
</evidence>
<organism evidence="2 3">
    <name type="scientific">Vibrio ezurae NBRC 102218</name>
    <dbReference type="NCBI Taxonomy" id="1219080"/>
    <lineage>
        <taxon>Bacteria</taxon>
        <taxon>Pseudomonadati</taxon>
        <taxon>Pseudomonadota</taxon>
        <taxon>Gammaproteobacteria</taxon>
        <taxon>Vibrionales</taxon>
        <taxon>Vibrionaceae</taxon>
        <taxon>Vibrio</taxon>
    </lineage>
</organism>
<comment type="caution">
    <text evidence="2">The sequence shown here is derived from an EMBL/GenBank/DDBJ whole genome shotgun (WGS) entry which is preliminary data.</text>
</comment>
<dbReference type="InterPro" id="IPR026387">
    <property type="entry name" value="OMP_w_GlyGly"/>
</dbReference>
<dbReference type="AlphaFoldDB" id="U3CUD2"/>
<evidence type="ECO:0000313" key="3">
    <source>
        <dbReference type="Proteomes" id="UP000016562"/>
    </source>
</evidence>
<sequence>MNKWTLIAAIGTAALGTSWSAQAKVIESGVHGKVTADMFWGSSKIRETRFSDDELPVLSAQIEHDVPYLPNFRIRYTGLDTSRLAHDKFDYTFYYRPLRTENLELDAGFTLTDYRDSRFYDHETDTSIDFDGVIFSWYANALIQVPNSNFAVIGEFDFGETDELKSADLTGGIQYTIAFDSADMVLRGGYRVLDYTFKEVDKKAYGFVDGWFAGVQVAF</sequence>
<feature type="signal peptide" evidence="1">
    <location>
        <begin position="1"/>
        <end position="23"/>
    </location>
</feature>
<evidence type="ECO:0000256" key="1">
    <source>
        <dbReference type="SAM" id="SignalP"/>
    </source>
</evidence>
<evidence type="ECO:0008006" key="4">
    <source>
        <dbReference type="Google" id="ProtNLM"/>
    </source>
</evidence>
<accession>U3CUD2</accession>
<protein>
    <recommendedName>
        <fullName evidence="4">TIGR04219 family outer membrane beta-barrel protein</fullName>
    </recommendedName>
</protein>
<dbReference type="NCBIfam" id="TIGR04219">
    <property type="entry name" value="OMP_w_GlyGly"/>
    <property type="match status" value="1"/>
</dbReference>
<feature type="chain" id="PRO_5004639569" description="TIGR04219 family outer membrane beta-barrel protein" evidence="1">
    <location>
        <begin position="24"/>
        <end position="219"/>
    </location>
</feature>
<keyword evidence="1" id="KW-0732">Signal</keyword>